<reference evidence="2 3" key="1">
    <citation type="submission" date="2011-02" db="EMBL/GenBank/DDBJ databases">
        <title>The Genome Sequence of Sphaeroforma arctica JP610.</title>
        <authorList>
            <consortium name="The Broad Institute Genome Sequencing Platform"/>
            <person name="Russ C."/>
            <person name="Cuomo C."/>
            <person name="Young S.K."/>
            <person name="Zeng Q."/>
            <person name="Gargeya S."/>
            <person name="Alvarado L."/>
            <person name="Berlin A."/>
            <person name="Chapman S.B."/>
            <person name="Chen Z."/>
            <person name="Freedman E."/>
            <person name="Gellesch M."/>
            <person name="Goldberg J."/>
            <person name="Griggs A."/>
            <person name="Gujja S."/>
            <person name="Heilman E."/>
            <person name="Heiman D."/>
            <person name="Howarth C."/>
            <person name="Mehta T."/>
            <person name="Neiman D."/>
            <person name="Pearson M."/>
            <person name="Roberts A."/>
            <person name="Saif S."/>
            <person name="Shea T."/>
            <person name="Shenoy N."/>
            <person name="Sisk P."/>
            <person name="Stolte C."/>
            <person name="Sykes S."/>
            <person name="White J."/>
            <person name="Yandava C."/>
            <person name="Burger G."/>
            <person name="Gray M.W."/>
            <person name="Holland P.W.H."/>
            <person name="King N."/>
            <person name="Lang F.B.F."/>
            <person name="Roger A.J."/>
            <person name="Ruiz-Trillo I."/>
            <person name="Haas B."/>
            <person name="Nusbaum C."/>
            <person name="Birren B."/>
        </authorList>
    </citation>
    <scope>NUCLEOTIDE SEQUENCE [LARGE SCALE GENOMIC DNA]</scope>
    <source>
        <strain evidence="2 3">JP610</strain>
    </source>
</reference>
<gene>
    <name evidence="2" type="ORF">SARC_14212</name>
</gene>
<dbReference type="RefSeq" id="XP_014147130.1">
    <property type="nucleotide sequence ID" value="XM_014291655.1"/>
</dbReference>
<dbReference type="AlphaFoldDB" id="A0A0L0FAV5"/>
<protein>
    <submittedName>
        <fullName evidence="2">Uncharacterized protein</fullName>
    </submittedName>
</protein>
<dbReference type="EMBL" id="KQ245901">
    <property type="protein sequence ID" value="KNC73228.1"/>
    <property type="molecule type" value="Genomic_DNA"/>
</dbReference>
<feature type="non-terminal residue" evidence="2">
    <location>
        <position position="73"/>
    </location>
</feature>
<feature type="region of interest" description="Disordered" evidence="1">
    <location>
        <begin position="54"/>
        <end position="73"/>
    </location>
</feature>
<sequence>MRLLSVLRSVCKSTAQTQSCAHLNEPSDANDADSVQRQCHQLLHPFTRLRALSYSPSKVEANSRDTKTRRNSD</sequence>
<keyword evidence="3" id="KW-1185">Reference proteome</keyword>
<dbReference type="GeneID" id="25914716"/>
<evidence type="ECO:0000256" key="1">
    <source>
        <dbReference type="SAM" id="MobiDB-lite"/>
    </source>
</evidence>
<name>A0A0L0FAV5_9EUKA</name>
<evidence type="ECO:0000313" key="2">
    <source>
        <dbReference type="EMBL" id="KNC73228.1"/>
    </source>
</evidence>
<organism evidence="2 3">
    <name type="scientific">Sphaeroforma arctica JP610</name>
    <dbReference type="NCBI Taxonomy" id="667725"/>
    <lineage>
        <taxon>Eukaryota</taxon>
        <taxon>Ichthyosporea</taxon>
        <taxon>Ichthyophonida</taxon>
        <taxon>Sphaeroforma</taxon>
    </lineage>
</organism>
<evidence type="ECO:0000313" key="3">
    <source>
        <dbReference type="Proteomes" id="UP000054560"/>
    </source>
</evidence>
<dbReference type="Proteomes" id="UP000054560">
    <property type="component" value="Unassembled WGS sequence"/>
</dbReference>
<feature type="compositionally biased region" description="Basic and acidic residues" evidence="1">
    <location>
        <begin position="61"/>
        <end position="73"/>
    </location>
</feature>
<proteinExistence type="predicted"/>
<accession>A0A0L0FAV5</accession>